<organism evidence="1 2">
    <name type="scientific">Pegethrix bostrychoides GSE-TBD4-15B</name>
    <dbReference type="NCBI Taxonomy" id="2839662"/>
    <lineage>
        <taxon>Bacteria</taxon>
        <taxon>Bacillati</taxon>
        <taxon>Cyanobacteriota</taxon>
        <taxon>Cyanophyceae</taxon>
        <taxon>Oculatellales</taxon>
        <taxon>Oculatellaceae</taxon>
        <taxon>Pegethrix</taxon>
    </lineage>
</organism>
<sequence length="125" mass="14902">MKNLNTNDFPSYEELLTWCVYAGSLDGEFSYPKSIRSYAKSRVKLFYELSSPVKERFVHWWKTREIIDDLEVKGYTLQYMANKYPHKIPIAFIYFDDLLQNPDNYFSLKYCHQTYGLPLSRDKAS</sequence>
<proteinExistence type="predicted"/>
<name>A0A951U4B8_9CYAN</name>
<evidence type="ECO:0000313" key="2">
    <source>
        <dbReference type="Proteomes" id="UP000707356"/>
    </source>
</evidence>
<reference evidence="1" key="2">
    <citation type="journal article" date="2022" name="Microbiol. Resour. Announc.">
        <title>Metagenome Sequencing to Explore Phylogenomics of Terrestrial Cyanobacteria.</title>
        <authorList>
            <person name="Ward R.D."/>
            <person name="Stajich J.E."/>
            <person name="Johansen J.R."/>
            <person name="Huntemann M."/>
            <person name="Clum A."/>
            <person name="Foster B."/>
            <person name="Foster B."/>
            <person name="Roux S."/>
            <person name="Palaniappan K."/>
            <person name="Varghese N."/>
            <person name="Mukherjee S."/>
            <person name="Reddy T.B.K."/>
            <person name="Daum C."/>
            <person name="Copeland A."/>
            <person name="Chen I.A."/>
            <person name="Ivanova N.N."/>
            <person name="Kyrpides N.C."/>
            <person name="Shapiro N."/>
            <person name="Eloe-Fadrosh E.A."/>
            <person name="Pietrasiak N."/>
        </authorList>
    </citation>
    <scope>NUCLEOTIDE SEQUENCE</scope>
    <source>
        <strain evidence="1">GSE-TBD4-15B</strain>
    </source>
</reference>
<accession>A0A951U4B8</accession>
<reference evidence="1" key="1">
    <citation type="submission" date="2021-05" db="EMBL/GenBank/DDBJ databases">
        <authorList>
            <person name="Pietrasiak N."/>
            <person name="Ward R."/>
            <person name="Stajich J.E."/>
            <person name="Kurbessoian T."/>
        </authorList>
    </citation>
    <scope>NUCLEOTIDE SEQUENCE</scope>
    <source>
        <strain evidence="1">GSE-TBD4-15B</strain>
    </source>
</reference>
<dbReference type="AlphaFoldDB" id="A0A951U4B8"/>
<gene>
    <name evidence="1" type="ORF">KME07_08945</name>
</gene>
<comment type="caution">
    <text evidence="1">The sequence shown here is derived from an EMBL/GenBank/DDBJ whole genome shotgun (WGS) entry which is preliminary data.</text>
</comment>
<protein>
    <submittedName>
        <fullName evidence="1">Uncharacterized protein</fullName>
    </submittedName>
</protein>
<dbReference type="EMBL" id="JAHHHV010000048">
    <property type="protein sequence ID" value="MBW4465553.1"/>
    <property type="molecule type" value="Genomic_DNA"/>
</dbReference>
<evidence type="ECO:0000313" key="1">
    <source>
        <dbReference type="EMBL" id="MBW4465553.1"/>
    </source>
</evidence>
<dbReference type="Proteomes" id="UP000707356">
    <property type="component" value="Unassembled WGS sequence"/>
</dbReference>